<gene>
    <name evidence="1" type="ORF">D9Q98_000125</name>
</gene>
<organism evidence="1 2">
    <name type="scientific">Chlorella vulgaris</name>
    <name type="common">Green alga</name>
    <dbReference type="NCBI Taxonomy" id="3077"/>
    <lineage>
        <taxon>Eukaryota</taxon>
        <taxon>Viridiplantae</taxon>
        <taxon>Chlorophyta</taxon>
        <taxon>core chlorophytes</taxon>
        <taxon>Trebouxiophyceae</taxon>
        <taxon>Chlorellales</taxon>
        <taxon>Chlorellaceae</taxon>
        <taxon>Chlorella clade</taxon>
        <taxon>Chlorella</taxon>
    </lineage>
</organism>
<sequence>MADALLETTIAARGKLDALDLLSLSLRLGAQVDNLQQRLAQALLADGDPGMPPGELLAAQRLLRAVSPEMQIWAQAQLAQLPPVAEFSAWHKAWFTAAYDGHFIEALRVYLLEHPGMRLLGEPERVALAEFYQQCVELQAAVAAPADAPAFQSWLGGVRAVIEAFAARCFGGWFTMVPPDAYLNLATLFHSLVVHLSYHPRYGAATASPPDAPPRPASMEHPGDREHWLFSPDIMNVLLAQIQVEGGGEAGRMARRFTSCDHLCCRRMQAWFTDLAVHNPGLHPYECHIEGKAALSLKGRLPDWERALLDHAELRDLLAGVPGKRHLVSIYTGVHAVDSWEKRPGLDITPLIAALSQGKMERAGHDPRPGQPWGGLQHGRALLVRRGRSGWELVLIGMHPCADQARACRIGQAEEGMLPFGTQQVVAAAAAVIAPACPFPPPERMPKLFIDGSHGRSVRQNCLGCRFYLNVQRVEAGQAVQLLGPGPCYGECALRGLLGLSKTQHARLAAACRAGRFSATEMAWVLWSGALPHGAHMLSGLRGDDRDARLLVLMAQHTPTVSPVEPPSMEAMPAVAAPEDEGDSDSEYLAEFGPQLSILAPWYAYDR</sequence>
<dbReference type="AlphaFoldDB" id="A0A9D4TXL1"/>
<reference evidence="1" key="2">
    <citation type="submission" date="2020-11" db="EMBL/GenBank/DDBJ databases">
        <authorList>
            <person name="Cecchin M."/>
            <person name="Marcolungo L."/>
            <person name="Rossato M."/>
            <person name="Girolomoni L."/>
            <person name="Cosentino E."/>
            <person name="Cuine S."/>
            <person name="Li-Beisson Y."/>
            <person name="Delledonne M."/>
            <person name="Ballottari M."/>
        </authorList>
    </citation>
    <scope>NUCLEOTIDE SEQUENCE</scope>
    <source>
        <strain evidence="1">211/11P</strain>
        <tissue evidence="1">Whole cell</tissue>
    </source>
</reference>
<evidence type="ECO:0000313" key="2">
    <source>
        <dbReference type="Proteomes" id="UP001055712"/>
    </source>
</evidence>
<proteinExistence type="predicted"/>
<evidence type="ECO:0000313" key="1">
    <source>
        <dbReference type="EMBL" id="KAI3437675.1"/>
    </source>
</evidence>
<protein>
    <submittedName>
        <fullName evidence="1">Uncharacterized protein</fullName>
    </submittedName>
</protein>
<dbReference type="EMBL" id="SIDB01000001">
    <property type="protein sequence ID" value="KAI3437675.1"/>
    <property type="molecule type" value="Genomic_DNA"/>
</dbReference>
<reference evidence="1" key="1">
    <citation type="journal article" date="2019" name="Plant J.">
        <title>Chlorella vulgaris genome assembly and annotation reveals the molecular basis for metabolic acclimation to high light conditions.</title>
        <authorList>
            <person name="Cecchin M."/>
            <person name="Marcolungo L."/>
            <person name="Rossato M."/>
            <person name="Girolomoni L."/>
            <person name="Cosentino E."/>
            <person name="Cuine S."/>
            <person name="Li-Beisson Y."/>
            <person name="Delledonne M."/>
            <person name="Ballottari M."/>
        </authorList>
    </citation>
    <scope>NUCLEOTIDE SEQUENCE</scope>
    <source>
        <strain evidence="1">211/11P</strain>
    </source>
</reference>
<comment type="caution">
    <text evidence="1">The sequence shown here is derived from an EMBL/GenBank/DDBJ whole genome shotgun (WGS) entry which is preliminary data.</text>
</comment>
<dbReference type="Proteomes" id="UP001055712">
    <property type="component" value="Unassembled WGS sequence"/>
</dbReference>
<accession>A0A9D4TXL1</accession>
<name>A0A9D4TXL1_CHLVU</name>
<keyword evidence="2" id="KW-1185">Reference proteome</keyword>